<protein>
    <recommendedName>
        <fullName evidence="1">Glutaredoxin-like protein</fullName>
    </recommendedName>
</protein>
<name>A0A1G4JDG1_9SACH</name>
<evidence type="ECO:0000256" key="1">
    <source>
        <dbReference type="RuleBase" id="RU363082"/>
    </source>
</evidence>
<dbReference type="PANTHER" id="PTHR33558">
    <property type="entry name" value="GLUTAREDOXIN-LIKE PROTEIN C5ORF63 HOMOLOG"/>
    <property type="match status" value="1"/>
</dbReference>
<dbReference type="InterPro" id="IPR052565">
    <property type="entry name" value="Glutaredoxin-like_YDR286C"/>
</dbReference>
<keyword evidence="1" id="KW-0813">Transport</keyword>
<sequence length="108" mass="12627">MNFRYLHSAARLANYSKVQLTLFSKHNCGLCDKAKVVLDQVANDKSEFKDIAINIVDIDLPQNKEWWNRYCMDVPVLHVENAQQPESLSKIFHKLDRLQVEAKIKELR</sequence>
<dbReference type="Gene3D" id="3.40.30.10">
    <property type="entry name" value="Glutaredoxin"/>
    <property type="match status" value="1"/>
</dbReference>
<dbReference type="EMBL" id="LT598455">
    <property type="protein sequence ID" value="SCU87962.1"/>
    <property type="molecule type" value="Genomic_DNA"/>
</dbReference>
<accession>A0A1G4JDG1</accession>
<dbReference type="STRING" id="1266660.A0A1G4JDG1"/>
<dbReference type="InterPro" id="IPR036249">
    <property type="entry name" value="Thioredoxin-like_sf"/>
</dbReference>
<reference evidence="3" key="1">
    <citation type="submission" date="2016-03" db="EMBL/GenBank/DDBJ databases">
        <authorList>
            <person name="Devillers H."/>
        </authorList>
    </citation>
    <scope>NUCLEOTIDE SEQUENCE [LARGE SCALE GENOMIC DNA]</scope>
</reference>
<dbReference type="OrthoDB" id="429967at2759"/>
<dbReference type="SUPFAM" id="SSF52833">
    <property type="entry name" value="Thioredoxin-like"/>
    <property type="match status" value="1"/>
</dbReference>
<dbReference type="AlphaFoldDB" id="A0A1G4JDG1"/>
<gene>
    <name evidence="2" type="ORF">LADA_0E07316G</name>
</gene>
<dbReference type="Proteomes" id="UP000190274">
    <property type="component" value="Chromosome E"/>
</dbReference>
<proteinExistence type="inferred from homology"/>
<dbReference type="PANTHER" id="PTHR33558:SF1">
    <property type="entry name" value="GLUTAREDOXIN-LIKE PROTEIN C5ORF63 HOMOLOG"/>
    <property type="match status" value="1"/>
</dbReference>
<dbReference type="Pfam" id="PF05768">
    <property type="entry name" value="Glrx-like"/>
    <property type="match status" value="1"/>
</dbReference>
<keyword evidence="1" id="KW-0249">Electron transport</keyword>
<keyword evidence="3" id="KW-1185">Reference proteome</keyword>
<evidence type="ECO:0000313" key="2">
    <source>
        <dbReference type="EMBL" id="SCU87962.1"/>
    </source>
</evidence>
<dbReference type="InterPro" id="IPR008554">
    <property type="entry name" value="Glutaredoxin-like"/>
</dbReference>
<organism evidence="2 3">
    <name type="scientific">Lachancea dasiensis</name>
    <dbReference type="NCBI Taxonomy" id="1072105"/>
    <lineage>
        <taxon>Eukaryota</taxon>
        <taxon>Fungi</taxon>
        <taxon>Dikarya</taxon>
        <taxon>Ascomycota</taxon>
        <taxon>Saccharomycotina</taxon>
        <taxon>Saccharomycetes</taxon>
        <taxon>Saccharomycetales</taxon>
        <taxon>Saccharomycetaceae</taxon>
        <taxon>Lachancea</taxon>
    </lineage>
</organism>
<comment type="similarity">
    <text evidence="1">Belongs to the glutaredoxin family.</text>
</comment>
<evidence type="ECO:0000313" key="3">
    <source>
        <dbReference type="Proteomes" id="UP000190274"/>
    </source>
</evidence>